<protein>
    <submittedName>
        <fullName evidence="2">Uncharacterized protein</fullName>
    </submittedName>
</protein>
<accession>A0A0J6WPB7</accession>
<dbReference type="EMBL" id="LEKT01000085">
    <property type="protein sequence ID" value="KMO85245.1"/>
    <property type="molecule type" value="Genomic_DNA"/>
</dbReference>
<feature type="transmembrane region" description="Helical" evidence="1">
    <location>
        <begin position="56"/>
        <end position="77"/>
    </location>
</feature>
<keyword evidence="1" id="KW-0812">Transmembrane</keyword>
<dbReference type="RefSeq" id="WP_048515587.1">
    <property type="nucleotide sequence ID" value="NZ_LEKT01000085.1"/>
</dbReference>
<sequence length="78" mass="8846">EYDFQREVLQKLGNIEGKQDMMHEELRSQQDDIKGLRTDATKALESAKSAHHRINLVMAILGAVGSALIYIVIKIIWP</sequence>
<keyword evidence="1" id="KW-1133">Transmembrane helix</keyword>
<reference evidence="2 3" key="1">
    <citation type="submission" date="2015-06" db="EMBL/GenBank/DDBJ databases">
        <title>Draft genome sequence of beer spoilage bacterium Megasphaera cerevisiae type strain 20462.</title>
        <authorList>
            <person name="Kutumbaka K."/>
            <person name="Pasmowitz J."/>
            <person name="Mategko J."/>
            <person name="Reyes D."/>
            <person name="Friedrich A."/>
            <person name="Han S."/>
            <person name="Martens-Habbena W."/>
            <person name="Neal-McKinney J."/>
            <person name="Janagama H.K."/>
            <person name="Nadala C."/>
            <person name="Samadpour M."/>
        </authorList>
    </citation>
    <scope>NUCLEOTIDE SEQUENCE [LARGE SCALE GENOMIC DNA]</scope>
    <source>
        <strain evidence="2 3">DSM 20462</strain>
    </source>
</reference>
<evidence type="ECO:0000313" key="2">
    <source>
        <dbReference type="EMBL" id="KMO85245.1"/>
    </source>
</evidence>
<dbReference type="InParanoid" id="A0A0J6WPB7"/>
<feature type="non-terminal residue" evidence="2">
    <location>
        <position position="1"/>
    </location>
</feature>
<organism evidence="2 3">
    <name type="scientific">Megasphaera cerevisiae DSM 20462</name>
    <dbReference type="NCBI Taxonomy" id="1122219"/>
    <lineage>
        <taxon>Bacteria</taxon>
        <taxon>Bacillati</taxon>
        <taxon>Bacillota</taxon>
        <taxon>Negativicutes</taxon>
        <taxon>Veillonellales</taxon>
        <taxon>Veillonellaceae</taxon>
        <taxon>Megasphaera</taxon>
    </lineage>
</organism>
<keyword evidence="3" id="KW-1185">Reference proteome</keyword>
<gene>
    <name evidence="2" type="ORF">AB840_14665</name>
</gene>
<dbReference type="Proteomes" id="UP000036503">
    <property type="component" value="Unassembled WGS sequence"/>
</dbReference>
<evidence type="ECO:0000256" key="1">
    <source>
        <dbReference type="SAM" id="Phobius"/>
    </source>
</evidence>
<dbReference type="AlphaFoldDB" id="A0A0J6WPB7"/>
<dbReference type="PATRIC" id="fig|1122219.3.peg.3382"/>
<evidence type="ECO:0000313" key="3">
    <source>
        <dbReference type="Proteomes" id="UP000036503"/>
    </source>
</evidence>
<keyword evidence="1" id="KW-0472">Membrane</keyword>
<name>A0A0J6WPB7_9FIRM</name>
<comment type="caution">
    <text evidence="2">The sequence shown here is derived from an EMBL/GenBank/DDBJ whole genome shotgun (WGS) entry which is preliminary data.</text>
</comment>
<proteinExistence type="predicted"/>